<gene>
    <name evidence="1" type="ORF">L914_07175</name>
</gene>
<name>W2NKT2_PHYNI</name>
<dbReference type="Proteomes" id="UP000054532">
    <property type="component" value="Unassembled WGS sequence"/>
</dbReference>
<accession>W2NKT2</accession>
<dbReference type="AlphaFoldDB" id="W2NKT2"/>
<sequence length="88" mass="9746">MYENGKYASKKLNAAYVKAQKVYSENVDAAMCSDNPKGIFSMYQSMMLLAASVIPHESPQNDALVGFLKVWIPPSSAKVTRIRSTNRS</sequence>
<organism evidence="1">
    <name type="scientific">Phytophthora nicotianae</name>
    <name type="common">Potato buckeye rot agent</name>
    <name type="synonym">Phytophthora parasitica</name>
    <dbReference type="NCBI Taxonomy" id="4792"/>
    <lineage>
        <taxon>Eukaryota</taxon>
        <taxon>Sar</taxon>
        <taxon>Stramenopiles</taxon>
        <taxon>Oomycota</taxon>
        <taxon>Peronosporomycetes</taxon>
        <taxon>Peronosporales</taxon>
        <taxon>Peronosporaceae</taxon>
        <taxon>Phytophthora</taxon>
    </lineage>
</organism>
<dbReference type="PANTHER" id="PTHR22538:SF1">
    <property type="entry name" value="VWFD DOMAIN-CONTAINING PROTEIN"/>
    <property type="match status" value="1"/>
</dbReference>
<dbReference type="PANTHER" id="PTHR22538">
    <property type="entry name" value="CILIA- AND FLAGELLA-ASSOCIATED PROTEIN 74"/>
    <property type="match status" value="1"/>
</dbReference>
<evidence type="ECO:0000313" key="1">
    <source>
        <dbReference type="EMBL" id="ETM48254.1"/>
    </source>
</evidence>
<dbReference type="EMBL" id="KI692443">
    <property type="protein sequence ID" value="ETM48254.1"/>
    <property type="molecule type" value="Genomic_DNA"/>
</dbReference>
<reference evidence="1" key="1">
    <citation type="submission" date="2013-11" db="EMBL/GenBank/DDBJ databases">
        <title>The Genome Sequence of Phytophthora parasitica IAC_01/95.</title>
        <authorList>
            <consortium name="The Broad Institute Genomics Platform"/>
            <person name="Russ C."/>
            <person name="Tyler B."/>
            <person name="Panabieres F."/>
            <person name="Shan W."/>
            <person name="Tripathy S."/>
            <person name="Grunwald N."/>
            <person name="Machado M."/>
            <person name="Johnson C.S."/>
            <person name="Arredondo F."/>
            <person name="Hong C."/>
            <person name="Coffey M."/>
            <person name="Young S.K."/>
            <person name="Zeng Q."/>
            <person name="Gargeya S."/>
            <person name="Fitzgerald M."/>
            <person name="Abouelleil A."/>
            <person name="Alvarado L."/>
            <person name="Chapman S.B."/>
            <person name="Gainer-Dewar J."/>
            <person name="Goldberg J."/>
            <person name="Griggs A."/>
            <person name="Gujja S."/>
            <person name="Hansen M."/>
            <person name="Howarth C."/>
            <person name="Imamovic A."/>
            <person name="Ireland A."/>
            <person name="Larimer J."/>
            <person name="McCowan C."/>
            <person name="Murphy C."/>
            <person name="Pearson M."/>
            <person name="Poon T.W."/>
            <person name="Priest M."/>
            <person name="Roberts A."/>
            <person name="Saif S."/>
            <person name="Shea T."/>
            <person name="Sykes S."/>
            <person name="Wortman J."/>
            <person name="Nusbaum C."/>
            <person name="Birren B."/>
        </authorList>
    </citation>
    <scope>NUCLEOTIDE SEQUENCE [LARGE SCALE GENOMIC DNA]</scope>
    <source>
        <strain evidence="1">IAC_01/95</strain>
    </source>
</reference>
<protein>
    <submittedName>
        <fullName evidence="1">Uncharacterized protein</fullName>
    </submittedName>
</protein>
<proteinExistence type="predicted"/>